<keyword evidence="8" id="KW-1185">Reference proteome</keyword>
<feature type="zinc finger region" description="dksA C4-type" evidence="4">
    <location>
        <begin position="87"/>
        <end position="111"/>
    </location>
</feature>
<dbReference type="Proteomes" id="UP000286208">
    <property type="component" value="Unassembled WGS sequence"/>
</dbReference>
<evidence type="ECO:0000256" key="5">
    <source>
        <dbReference type="SAM" id="Coils"/>
    </source>
</evidence>
<proteinExistence type="predicted"/>
<sequence>MDTHDHHSRITRERADTERRIDTLVRRFREIVEGSELTTDDDEHDPEGSTIAFERAQVSALLTAARREVEELDAALRRLEDGTYGVCVHCGDAIADARLDALPATRTCIDCSER</sequence>
<evidence type="ECO:0000313" key="8">
    <source>
        <dbReference type="Proteomes" id="UP000286208"/>
    </source>
</evidence>
<evidence type="ECO:0000256" key="4">
    <source>
        <dbReference type="PROSITE-ProRule" id="PRU00510"/>
    </source>
</evidence>
<feature type="domain" description="Zinc finger DksA/TraR C4-type" evidence="6">
    <location>
        <begin position="82"/>
        <end position="113"/>
    </location>
</feature>
<dbReference type="PROSITE" id="PS51128">
    <property type="entry name" value="ZF_DKSA_2"/>
    <property type="match status" value="1"/>
</dbReference>
<keyword evidence="3" id="KW-0862">Zinc</keyword>
<dbReference type="PANTHER" id="PTHR33823">
    <property type="entry name" value="RNA POLYMERASE-BINDING TRANSCRIPTION FACTOR DKSA-RELATED"/>
    <property type="match status" value="1"/>
</dbReference>
<reference evidence="7 8" key="1">
    <citation type="submission" date="2018-11" db="EMBL/GenBank/DDBJ databases">
        <title>Rhodococcus spongicola sp. nov. and Rhodococcus xishaensis sp. nov. from marine sponges.</title>
        <authorList>
            <person name="Li L."/>
            <person name="Lin H.W."/>
        </authorList>
    </citation>
    <scope>NUCLEOTIDE SEQUENCE [LARGE SCALE GENOMIC DNA]</scope>
    <source>
        <strain evidence="7 8">CCTCC AB2014297</strain>
    </source>
</reference>
<dbReference type="GO" id="GO:0008270">
    <property type="term" value="F:zinc ion binding"/>
    <property type="evidence" value="ECO:0007669"/>
    <property type="project" value="UniProtKB-KW"/>
</dbReference>
<evidence type="ECO:0000256" key="2">
    <source>
        <dbReference type="ARBA" id="ARBA00022771"/>
    </source>
</evidence>
<dbReference type="InterPro" id="IPR000962">
    <property type="entry name" value="Znf_DskA_TraR"/>
</dbReference>
<name>A0A438B8F6_9NOCA</name>
<keyword evidence="1" id="KW-0479">Metal-binding</keyword>
<evidence type="ECO:0000256" key="3">
    <source>
        <dbReference type="ARBA" id="ARBA00022833"/>
    </source>
</evidence>
<organism evidence="7 8">
    <name type="scientific">Prescottella agglutinans</name>
    <dbReference type="NCBI Taxonomy" id="1644129"/>
    <lineage>
        <taxon>Bacteria</taxon>
        <taxon>Bacillati</taxon>
        <taxon>Actinomycetota</taxon>
        <taxon>Actinomycetes</taxon>
        <taxon>Mycobacteriales</taxon>
        <taxon>Nocardiaceae</taxon>
        <taxon>Prescottella</taxon>
    </lineage>
</organism>
<feature type="coiled-coil region" evidence="5">
    <location>
        <begin position="55"/>
        <end position="82"/>
    </location>
</feature>
<dbReference type="Pfam" id="PF01258">
    <property type="entry name" value="zf-dskA_traR"/>
    <property type="match status" value="1"/>
</dbReference>
<protein>
    <submittedName>
        <fullName evidence="7">Dksa/trar family transcriptional regulator</fullName>
    </submittedName>
</protein>
<evidence type="ECO:0000313" key="7">
    <source>
        <dbReference type="EMBL" id="RVW07253.1"/>
    </source>
</evidence>
<evidence type="ECO:0000256" key="1">
    <source>
        <dbReference type="ARBA" id="ARBA00022723"/>
    </source>
</evidence>
<comment type="caution">
    <text evidence="7">The sequence shown here is derived from an EMBL/GenBank/DDBJ whole genome shotgun (WGS) entry which is preliminary data.</text>
</comment>
<evidence type="ECO:0000259" key="6">
    <source>
        <dbReference type="Pfam" id="PF01258"/>
    </source>
</evidence>
<dbReference type="AlphaFoldDB" id="A0A438B8F6"/>
<keyword evidence="5" id="KW-0175">Coiled coil</keyword>
<dbReference type="EMBL" id="RKLP01000013">
    <property type="protein sequence ID" value="RVW07253.1"/>
    <property type="molecule type" value="Genomic_DNA"/>
</dbReference>
<gene>
    <name evidence="7" type="ORF">EGT67_22095</name>
</gene>
<dbReference type="Gene3D" id="1.20.120.910">
    <property type="entry name" value="DksA, coiled-coil domain"/>
    <property type="match status" value="1"/>
</dbReference>
<accession>A0A438B8F6</accession>
<keyword evidence="2" id="KW-0863">Zinc-finger</keyword>
<dbReference type="SUPFAM" id="SSF57716">
    <property type="entry name" value="Glucocorticoid receptor-like (DNA-binding domain)"/>
    <property type="match status" value="1"/>
</dbReference>
<dbReference type="OrthoDB" id="1121111at2"/>
<dbReference type="RefSeq" id="WP_127918395.1">
    <property type="nucleotide sequence ID" value="NZ_RKLP01000013.1"/>
</dbReference>